<comment type="function">
    <text evidence="10">Involved in pre-60S ribosomal particles maturation by promoting the nuclear export of the 60S ribosome.</text>
</comment>
<dbReference type="GO" id="GO:0042254">
    <property type="term" value="P:ribosome biogenesis"/>
    <property type="evidence" value="ECO:0007669"/>
    <property type="project" value="UniProtKB-KW"/>
</dbReference>
<evidence type="ECO:0000256" key="1">
    <source>
        <dbReference type="ARBA" id="ARBA00004123"/>
    </source>
</evidence>
<evidence type="ECO:0000256" key="13">
    <source>
        <dbReference type="PROSITE-ProRule" id="PRU00042"/>
    </source>
</evidence>
<feature type="domain" description="C2H2-type" evidence="15">
    <location>
        <begin position="53"/>
        <end position="82"/>
    </location>
</feature>
<evidence type="ECO:0000256" key="9">
    <source>
        <dbReference type="ARBA" id="ARBA00038064"/>
    </source>
</evidence>
<evidence type="ECO:0000256" key="8">
    <source>
        <dbReference type="ARBA" id="ARBA00023242"/>
    </source>
</evidence>
<evidence type="ECO:0000256" key="2">
    <source>
        <dbReference type="ARBA" id="ARBA00004496"/>
    </source>
</evidence>
<keyword evidence="5" id="KW-0479">Metal-binding</keyword>
<feature type="region of interest" description="Disordered" evidence="14">
    <location>
        <begin position="113"/>
        <end position="134"/>
    </location>
</feature>
<dbReference type="GO" id="GO:0005634">
    <property type="term" value="C:nucleus"/>
    <property type="evidence" value="ECO:0007669"/>
    <property type="project" value="UniProtKB-SubCell"/>
</dbReference>
<dbReference type="OrthoDB" id="24683at2759"/>
<evidence type="ECO:0000259" key="15">
    <source>
        <dbReference type="PROSITE" id="PS50157"/>
    </source>
</evidence>
<dbReference type="GO" id="GO:0005737">
    <property type="term" value="C:cytoplasm"/>
    <property type="evidence" value="ECO:0007669"/>
    <property type="project" value="UniProtKB-SubCell"/>
</dbReference>
<dbReference type="InterPro" id="IPR022755">
    <property type="entry name" value="Znf_C2H2_jaz"/>
</dbReference>
<proteinExistence type="inferred from homology"/>
<accession>A0A8S1HS14</accession>
<dbReference type="InterPro" id="IPR013087">
    <property type="entry name" value="Znf_C2H2_type"/>
</dbReference>
<keyword evidence="17" id="KW-1185">Reference proteome</keyword>
<keyword evidence="4" id="KW-0690">Ribosome biogenesis</keyword>
<evidence type="ECO:0000256" key="4">
    <source>
        <dbReference type="ARBA" id="ARBA00022517"/>
    </source>
</evidence>
<dbReference type="SUPFAM" id="SSF57667">
    <property type="entry name" value="beta-beta-alpha zinc fingers"/>
    <property type="match status" value="1"/>
</dbReference>
<dbReference type="FunFam" id="3.30.160.60:FF:000299">
    <property type="entry name" value="Zinc finger protein 593"/>
    <property type="match status" value="1"/>
</dbReference>
<reference evidence="16" key="1">
    <citation type="submission" date="2020-10" db="EMBL/GenBank/DDBJ databases">
        <authorList>
            <person name="Kikuchi T."/>
        </authorList>
    </citation>
    <scope>NUCLEOTIDE SEQUENCE</scope>
    <source>
        <strain evidence="16">NKZ352</strain>
    </source>
</reference>
<evidence type="ECO:0000256" key="3">
    <source>
        <dbReference type="ARBA" id="ARBA00022490"/>
    </source>
</evidence>
<dbReference type="AlphaFoldDB" id="A0A8S1HS14"/>
<evidence type="ECO:0000256" key="11">
    <source>
        <dbReference type="ARBA" id="ARBA00065398"/>
    </source>
</evidence>
<dbReference type="GO" id="GO:0043021">
    <property type="term" value="F:ribonucleoprotein complex binding"/>
    <property type="evidence" value="ECO:0007669"/>
    <property type="project" value="UniProtKB-ARBA"/>
</dbReference>
<evidence type="ECO:0000256" key="6">
    <source>
        <dbReference type="ARBA" id="ARBA00022771"/>
    </source>
</evidence>
<protein>
    <recommendedName>
        <fullName evidence="12">Zinc finger protein 593 homolog</fullName>
    </recommendedName>
</protein>
<name>A0A8S1HS14_9PELO</name>
<evidence type="ECO:0000256" key="7">
    <source>
        <dbReference type="ARBA" id="ARBA00022833"/>
    </source>
</evidence>
<keyword evidence="7" id="KW-0862">Zinc</keyword>
<dbReference type="PANTHER" id="PTHR46095">
    <property type="entry name" value="ZINC FINGER PROTEIN 593"/>
    <property type="match status" value="1"/>
</dbReference>
<organism evidence="16 17">
    <name type="scientific">Caenorhabditis auriculariae</name>
    <dbReference type="NCBI Taxonomy" id="2777116"/>
    <lineage>
        <taxon>Eukaryota</taxon>
        <taxon>Metazoa</taxon>
        <taxon>Ecdysozoa</taxon>
        <taxon>Nematoda</taxon>
        <taxon>Chromadorea</taxon>
        <taxon>Rhabditida</taxon>
        <taxon>Rhabditina</taxon>
        <taxon>Rhabditomorpha</taxon>
        <taxon>Rhabditoidea</taxon>
        <taxon>Rhabditidae</taxon>
        <taxon>Peloderinae</taxon>
        <taxon>Caenorhabditis</taxon>
    </lineage>
</organism>
<comment type="caution">
    <text evidence="16">The sequence shown here is derived from an EMBL/GenBank/DDBJ whole genome shotgun (WGS) entry which is preliminary data.</text>
</comment>
<evidence type="ECO:0000256" key="14">
    <source>
        <dbReference type="SAM" id="MobiDB-lite"/>
    </source>
</evidence>
<dbReference type="EMBL" id="CAJGYM010000116">
    <property type="protein sequence ID" value="CAD6198160.1"/>
    <property type="molecule type" value="Genomic_DNA"/>
</dbReference>
<feature type="compositionally biased region" description="Basic residues" evidence="14">
    <location>
        <begin position="1"/>
        <end position="19"/>
    </location>
</feature>
<dbReference type="PROSITE" id="PS50157">
    <property type="entry name" value="ZINC_FINGER_C2H2_2"/>
    <property type="match status" value="1"/>
</dbReference>
<evidence type="ECO:0000256" key="12">
    <source>
        <dbReference type="ARBA" id="ARBA00068297"/>
    </source>
</evidence>
<feature type="region of interest" description="Disordered" evidence="14">
    <location>
        <begin position="1"/>
        <end position="26"/>
    </location>
</feature>
<dbReference type="GO" id="GO:0008270">
    <property type="term" value="F:zinc ion binding"/>
    <property type="evidence" value="ECO:0007669"/>
    <property type="project" value="UniProtKB-KW"/>
</dbReference>
<dbReference type="Gene3D" id="3.30.160.60">
    <property type="entry name" value="Classic Zinc Finger"/>
    <property type="match status" value="1"/>
</dbReference>
<comment type="subcellular location">
    <subcellularLocation>
        <location evidence="2">Cytoplasm</location>
    </subcellularLocation>
    <subcellularLocation>
        <location evidence="1">Nucleus</location>
    </subcellularLocation>
</comment>
<dbReference type="Pfam" id="PF12171">
    <property type="entry name" value="zf-C2H2_jaz"/>
    <property type="match status" value="1"/>
</dbReference>
<sequence length="134" mass="15586">MPSGGQRKHTISNKTRKRPGKDYDQIHEDLKPEKAAKLMNQEIDLDLPGDGQFYCIECERYFVDEKTRQIHRKTKLHKNRVKTLKEVPYTVKEAQAAGGMGHYPFIMLRTPKSVRPQEAEMKEEPEENSTKTND</sequence>
<comment type="similarity">
    <text evidence="9">Belongs to the ZNF593/BUD20 C2H2-type zinc-finger protein family.</text>
</comment>
<dbReference type="InterPro" id="IPR051879">
    <property type="entry name" value="C2H2-ZF_Maturation_Protein"/>
</dbReference>
<evidence type="ECO:0000313" key="17">
    <source>
        <dbReference type="Proteomes" id="UP000835052"/>
    </source>
</evidence>
<comment type="subunit">
    <text evidence="11">Associates with pre-60S ribosomal particles; released from the pre-60S particle very early in the cytoplasm.</text>
</comment>
<dbReference type="Proteomes" id="UP000835052">
    <property type="component" value="Unassembled WGS sequence"/>
</dbReference>
<keyword evidence="3" id="KW-0963">Cytoplasm</keyword>
<evidence type="ECO:0000256" key="5">
    <source>
        <dbReference type="ARBA" id="ARBA00022723"/>
    </source>
</evidence>
<evidence type="ECO:0000313" key="16">
    <source>
        <dbReference type="EMBL" id="CAD6198160.1"/>
    </source>
</evidence>
<keyword evidence="6 13" id="KW-0863">Zinc-finger</keyword>
<gene>
    <name evidence="16" type="ORF">CAUJ_LOCUS14066</name>
</gene>
<dbReference type="PANTHER" id="PTHR46095:SF1">
    <property type="entry name" value="ZINC FINGER PROTEIN 593"/>
    <property type="match status" value="1"/>
</dbReference>
<keyword evidence="8" id="KW-0539">Nucleus</keyword>
<dbReference type="InterPro" id="IPR036236">
    <property type="entry name" value="Znf_C2H2_sf"/>
</dbReference>
<dbReference type="PROSITE" id="PS00028">
    <property type="entry name" value="ZINC_FINGER_C2H2_1"/>
    <property type="match status" value="1"/>
</dbReference>
<evidence type="ECO:0000256" key="10">
    <source>
        <dbReference type="ARBA" id="ARBA00057732"/>
    </source>
</evidence>